<name>A0AAN4UMS5_9RHOB</name>
<dbReference type="RefSeq" id="WP_035842908.1">
    <property type="nucleotide sequence ID" value="NZ_BNAB01000001.1"/>
</dbReference>
<gene>
    <name evidence="2" type="ORF">GCM10008024_00250</name>
    <name evidence="3" type="ORF">SAMN05444006_104192</name>
</gene>
<evidence type="ECO:0000313" key="3">
    <source>
        <dbReference type="EMBL" id="SDW53963.1"/>
    </source>
</evidence>
<accession>A0AAN4UMS5</accession>
<keyword evidence="4" id="KW-1185">Reference proteome</keyword>
<feature type="region of interest" description="Disordered" evidence="1">
    <location>
        <begin position="127"/>
        <end position="147"/>
    </location>
</feature>
<dbReference type="AlphaFoldDB" id="A0AAN4UMS5"/>
<evidence type="ECO:0000313" key="2">
    <source>
        <dbReference type="EMBL" id="GHD98098.1"/>
    </source>
</evidence>
<dbReference type="Proteomes" id="UP000199541">
    <property type="component" value="Unassembled WGS sequence"/>
</dbReference>
<organism evidence="2 5">
    <name type="scientific">Allgaiera indica</name>
    <dbReference type="NCBI Taxonomy" id="765699"/>
    <lineage>
        <taxon>Bacteria</taxon>
        <taxon>Pseudomonadati</taxon>
        <taxon>Pseudomonadota</taxon>
        <taxon>Alphaproteobacteria</taxon>
        <taxon>Rhodobacterales</taxon>
        <taxon>Paracoccaceae</taxon>
        <taxon>Allgaiera</taxon>
    </lineage>
</organism>
<dbReference type="EMBL" id="FNOB01000004">
    <property type="protein sequence ID" value="SDW53963.1"/>
    <property type="molecule type" value="Genomic_DNA"/>
</dbReference>
<reference evidence="2" key="1">
    <citation type="journal article" date="2014" name="Int. J. Syst. Evol. Microbiol.">
        <title>Complete genome sequence of Corynebacterium casei LMG S-19264T (=DSM 44701T), isolated from a smear-ripened cheese.</title>
        <authorList>
            <consortium name="US DOE Joint Genome Institute (JGI-PGF)"/>
            <person name="Walter F."/>
            <person name="Albersmeier A."/>
            <person name="Kalinowski J."/>
            <person name="Ruckert C."/>
        </authorList>
    </citation>
    <scope>NUCLEOTIDE SEQUENCE</scope>
    <source>
        <strain evidence="2">CGMCC 1.10859</strain>
    </source>
</reference>
<reference evidence="3 4" key="2">
    <citation type="submission" date="2016-10" db="EMBL/GenBank/DDBJ databases">
        <authorList>
            <person name="Varghese N."/>
            <person name="Submissions S."/>
        </authorList>
    </citation>
    <scope>NUCLEOTIDE SEQUENCE [LARGE SCALE GENOMIC DNA]</scope>
    <source>
        <strain evidence="3 4">DSM 24802</strain>
    </source>
</reference>
<protein>
    <submittedName>
        <fullName evidence="2">Uncharacterized protein</fullName>
    </submittedName>
</protein>
<evidence type="ECO:0000313" key="4">
    <source>
        <dbReference type="Proteomes" id="UP000199541"/>
    </source>
</evidence>
<evidence type="ECO:0000313" key="5">
    <source>
        <dbReference type="Proteomes" id="UP000634647"/>
    </source>
</evidence>
<comment type="caution">
    <text evidence="2">The sequence shown here is derived from an EMBL/GenBank/DDBJ whole genome shotgun (WGS) entry which is preliminary data.</text>
</comment>
<dbReference type="Proteomes" id="UP000634647">
    <property type="component" value="Unassembled WGS sequence"/>
</dbReference>
<sequence length="147" mass="15777">MTDPADAADFAAALDGALGAAQSLREEAETLSASIATAPPAKLRASSLAFEARAETTRSVFERLREVLRHANHHTLESAYQALVAAPGRQAEAAQMQELIREYKLARAIISRSERQIGDVLLEMKENRWAGANGPDDDDGPGLHAEA</sequence>
<evidence type="ECO:0000256" key="1">
    <source>
        <dbReference type="SAM" id="MobiDB-lite"/>
    </source>
</evidence>
<reference evidence="2" key="3">
    <citation type="submission" date="2023-06" db="EMBL/GenBank/DDBJ databases">
        <authorList>
            <person name="Sun Q."/>
            <person name="Zhou Y."/>
        </authorList>
    </citation>
    <scope>NUCLEOTIDE SEQUENCE</scope>
    <source>
        <strain evidence="2">CGMCC 1.10859</strain>
    </source>
</reference>
<dbReference type="EMBL" id="BNAB01000001">
    <property type="protein sequence ID" value="GHD98098.1"/>
    <property type="molecule type" value="Genomic_DNA"/>
</dbReference>
<proteinExistence type="predicted"/>